<comment type="caution">
    <text evidence="1">The sequence shown here is derived from an EMBL/GenBank/DDBJ whole genome shotgun (WGS) entry which is preliminary data.</text>
</comment>
<organism evidence="1 2">
    <name type="scientific">Eumeta variegata</name>
    <name type="common">Bagworm moth</name>
    <name type="synonym">Eumeta japonica</name>
    <dbReference type="NCBI Taxonomy" id="151549"/>
    <lineage>
        <taxon>Eukaryota</taxon>
        <taxon>Metazoa</taxon>
        <taxon>Ecdysozoa</taxon>
        <taxon>Arthropoda</taxon>
        <taxon>Hexapoda</taxon>
        <taxon>Insecta</taxon>
        <taxon>Pterygota</taxon>
        <taxon>Neoptera</taxon>
        <taxon>Endopterygota</taxon>
        <taxon>Lepidoptera</taxon>
        <taxon>Glossata</taxon>
        <taxon>Ditrysia</taxon>
        <taxon>Tineoidea</taxon>
        <taxon>Psychidae</taxon>
        <taxon>Oiketicinae</taxon>
        <taxon>Eumeta</taxon>
    </lineage>
</organism>
<name>A0A4C1Z886_EUMVA</name>
<evidence type="ECO:0000313" key="1">
    <source>
        <dbReference type="EMBL" id="GBP84088.1"/>
    </source>
</evidence>
<proteinExistence type="predicted"/>
<dbReference type="Proteomes" id="UP000299102">
    <property type="component" value="Unassembled WGS sequence"/>
</dbReference>
<sequence>MVHAINHLFARPAGQVRRLLQGHRPFEMLDVECRLESKVNIRVLRPHLWYCWDKGDNSITDTNTKFNAIRYVDIKDADARCGTKGNATKKKEKRLISSVNSHGSEQFPNLEVEWCELGFHYHALQSFCYLKRIAFTAPAARYSHKLFPSIERSGQKALMPAKYRSGIDKDPCRQCGDNV</sequence>
<reference evidence="1 2" key="1">
    <citation type="journal article" date="2019" name="Commun. Biol.">
        <title>The bagworm genome reveals a unique fibroin gene that provides high tensile strength.</title>
        <authorList>
            <person name="Kono N."/>
            <person name="Nakamura H."/>
            <person name="Ohtoshi R."/>
            <person name="Tomita M."/>
            <person name="Numata K."/>
            <person name="Arakawa K."/>
        </authorList>
    </citation>
    <scope>NUCLEOTIDE SEQUENCE [LARGE SCALE GENOMIC DNA]</scope>
</reference>
<evidence type="ECO:0000313" key="2">
    <source>
        <dbReference type="Proteomes" id="UP000299102"/>
    </source>
</evidence>
<dbReference type="EMBL" id="BGZK01001657">
    <property type="protein sequence ID" value="GBP84088.1"/>
    <property type="molecule type" value="Genomic_DNA"/>
</dbReference>
<dbReference type="AlphaFoldDB" id="A0A4C1Z886"/>
<accession>A0A4C1Z886</accession>
<keyword evidence="2" id="KW-1185">Reference proteome</keyword>
<gene>
    <name evidence="1" type="ORF">EVAR_68790_1</name>
</gene>
<protein>
    <submittedName>
        <fullName evidence="1">Uncharacterized protein</fullName>
    </submittedName>
</protein>